<comment type="caution">
    <text evidence="8">The sequence shown here is derived from an EMBL/GenBank/DDBJ whole genome shotgun (WGS) entry which is preliminary data.</text>
</comment>
<comment type="subcellular location">
    <subcellularLocation>
        <location evidence="1">Cell membrane</location>
        <topology evidence="1">Multi-pass membrane protein</topology>
    </subcellularLocation>
</comment>
<evidence type="ECO:0000256" key="1">
    <source>
        <dbReference type="ARBA" id="ARBA00004651"/>
    </source>
</evidence>
<evidence type="ECO:0000259" key="7">
    <source>
        <dbReference type="Pfam" id="PF06271"/>
    </source>
</evidence>
<evidence type="ECO:0000256" key="5">
    <source>
        <dbReference type="ARBA" id="ARBA00023136"/>
    </source>
</evidence>
<dbReference type="EMBL" id="MFSY01000063">
    <property type="protein sequence ID" value="OGI45840.1"/>
    <property type="molecule type" value="Genomic_DNA"/>
</dbReference>
<dbReference type="Pfam" id="PF06271">
    <property type="entry name" value="RDD"/>
    <property type="match status" value="1"/>
</dbReference>
<name>A0A1F6TL23_9PROT</name>
<keyword evidence="5 6" id="KW-0472">Membrane</keyword>
<keyword evidence="3 6" id="KW-0812">Transmembrane</keyword>
<gene>
    <name evidence="8" type="ORF">A2637_02790</name>
</gene>
<keyword evidence="2" id="KW-1003">Cell membrane</keyword>
<dbReference type="PANTHER" id="PTHR36115:SF10">
    <property type="entry name" value="RDD DOMAIN-CONTAINING PROTEIN"/>
    <property type="match status" value="1"/>
</dbReference>
<evidence type="ECO:0000313" key="8">
    <source>
        <dbReference type="EMBL" id="OGI45840.1"/>
    </source>
</evidence>
<dbReference type="PANTHER" id="PTHR36115">
    <property type="entry name" value="PROLINE-RICH ANTIGEN HOMOLOG-RELATED"/>
    <property type="match status" value="1"/>
</dbReference>
<dbReference type="InterPro" id="IPR010432">
    <property type="entry name" value="RDD"/>
</dbReference>
<evidence type="ECO:0000256" key="4">
    <source>
        <dbReference type="ARBA" id="ARBA00022989"/>
    </source>
</evidence>
<reference evidence="8 9" key="1">
    <citation type="journal article" date="2016" name="Nat. Commun.">
        <title>Thousands of microbial genomes shed light on interconnected biogeochemical processes in an aquifer system.</title>
        <authorList>
            <person name="Anantharaman K."/>
            <person name="Brown C.T."/>
            <person name="Hug L.A."/>
            <person name="Sharon I."/>
            <person name="Castelle C.J."/>
            <person name="Probst A.J."/>
            <person name="Thomas B.C."/>
            <person name="Singh A."/>
            <person name="Wilkins M.J."/>
            <person name="Karaoz U."/>
            <person name="Brodie E.L."/>
            <person name="Williams K.H."/>
            <person name="Hubbard S.S."/>
            <person name="Banfield J.F."/>
        </authorList>
    </citation>
    <scope>NUCLEOTIDE SEQUENCE [LARGE SCALE GENOMIC DNA]</scope>
</reference>
<feature type="transmembrane region" description="Helical" evidence="6">
    <location>
        <begin position="55"/>
        <end position="73"/>
    </location>
</feature>
<feature type="transmembrane region" description="Helical" evidence="6">
    <location>
        <begin position="22"/>
        <end position="43"/>
    </location>
</feature>
<evidence type="ECO:0000256" key="3">
    <source>
        <dbReference type="ARBA" id="ARBA00022692"/>
    </source>
</evidence>
<protein>
    <recommendedName>
        <fullName evidence="7">RDD domain-containing protein</fullName>
    </recommendedName>
</protein>
<dbReference type="AlphaFoldDB" id="A0A1F6TL23"/>
<evidence type="ECO:0000256" key="6">
    <source>
        <dbReference type="SAM" id="Phobius"/>
    </source>
</evidence>
<accession>A0A1F6TL23</accession>
<feature type="domain" description="RDD" evidence="7">
    <location>
        <begin position="13"/>
        <end position="138"/>
    </location>
</feature>
<evidence type="ECO:0000313" key="9">
    <source>
        <dbReference type="Proteomes" id="UP000179360"/>
    </source>
</evidence>
<dbReference type="GO" id="GO:0005886">
    <property type="term" value="C:plasma membrane"/>
    <property type="evidence" value="ECO:0007669"/>
    <property type="project" value="UniProtKB-SubCell"/>
</dbReference>
<organism evidence="8 9">
    <name type="scientific">Candidatus Muproteobacteria bacterium RIFCSPHIGHO2_01_FULL_65_16</name>
    <dbReference type="NCBI Taxonomy" id="1817764"/>
    <lineage>
        <taxon>Bacteria</taxon>
        <taxon>Pseudomonadati</taxon>
        <taxon>Pseudomonadota</taxon>
        <taxon>Candidatus Muproteobacteria</taxon>
    </lineage>
</organism>
<dbReference type="Proteomes" id="UP000179360">
    <property type="component" value="Unassembled WGS sequence"/>
</dbReference>
<dbReference type="InterPro" id="IPR051791">
    <property type="entry name" value="Pra-immunoreactive"/>
</dbReference>
<keyword evidence="4 6" id="KW-1133">Transmembrane helix</keyword>
<evidence type="ECO:0000256" key="2">
    <source>
        <dbReference type="ARBA" id="ARBA00022475"/>
    </source>
</evidence>
<proteinExistence type="predicted"/>
<dbReference type="STRING" id="1817764.A2637_02790"/>
<feature type="transmembrane region" description="Helical" evidence="6">
    <location>
        <begin position="106"/>
        <end position="125"/>
    </location>
</feature>
<sequence>MKTVSPFENAGAPGLLRRLGAMFYDSLLLAAVLFFAALPYLLIAGGTPTGALSRYLFQLYLLACVFFFFGWFWTHGGQTLGMRAWRIRLARSDGAGVTWADAGKRFALALCSLLFLGLGYLWVLHDREKLAWHDRLSGTRLIRIRYS</sequence>